<reference evidence="1 2" key="1">
    <citation type="journal article" date="2023" name="Nucleic Acids Res.">
        <title>The hologenome of Daphnia magna reveals possible DNA methylation and microbiome-mediated evolution of the host genome.</title>
        <authorList>
            <person name="Chaturvedi A."/>
            <person name="Li X."/>
            <person name="Dhandapani V."/>
            <person name="Marshall H."/>
            <person name="Kissane S."/>
            <person name="Cuenca-Cambronero M."/>
            <person name="Asole G."/>
            <person name="Calvet F."/>
            <person name="Ruiz-Romero M."/>
            <person name="Marangio P."/>
            <person name="Guigo R."/>
            <person name="Rago D."/>
            <person name="Mirbahai L."/>
            <person name="Eastwood N."/>
            <person name="Colbourne J.K."/>
            <person name="Zhou J."/>
            <person name="Mallon E."/>
            <person name="Orsini L."/>
        </authorList>
    </citation>
    <scope>NUCLEOTIDE SEQUENCE [LARGE SCALE GENOMIC DNA]</scope>
    <source>
        <strain evidence="1">LRV0_1</strain>
    </source>
</reference>
<gene>
    <name evidence="1" type="ORF">OUZ56_028418</name>
</gene>
<keyword evidence="2" id="KW-1185">Reference proteome</keyword>
<evidence type="ECO:0000313" key="2">
    <source>
        <dbReference type="Proteomes" id="UP001234178"/>
    </source>
</evidence>
<dbReference type="Proteomes" id="UP001234178">
    <property type="component" value="Unassembled WGS sequence"/>
</dbReference>
<accession>A0ABR0B3Z4</accession>
<protein>
    <submittedName>
        <fullName evidence="1">Uncharacterized protein</fullName>
    </submittedName>
</protein>
<proteinExistence type="predicted"/>
<dbReference type="EMBL" id="JAOYFB010000040">
    <property type="protein sequence ID" value="KAK4036359.1"/>
    <property type="molecule type" value="Genomic_DNA"/>
</dbReference>
<sequence length="102" mass="11831">MIFFQSYRATRTGCDCLPSAVIAVVEDQWKPIAIMEKSCLAQHISSHSSHVCFNLMSHSESLSRHLLVVNTYFHAHNLGIINKKSDRWLLSFWHRELTIEYP</sequence>
<organism evidence="1 2">
    <name type="scientific">Daphnia magna</name>
    <dbReference type="NCBI Taxonomy" id="35525"/>
    <lineage>
        <taxon>Eukaryota</taxon>
        <taxon>Metazoa</taxon>
        <taxon>Ecdysozoa</taxon>
        <taxon>Arthropoda</taxon>
        <taxon>Crustacea</taxon>
        <taxon>Branchiopoda</taxon>
        <taxon>Diplostraca</taxon>
        <taxon>Cladocera</taxon>
        <taxon>Anomopoda</taxon>
        <taxon>Daphniidae</taxon>
        <taxon>Daphnia</taxon>
    </lineage>
</organism>
<evidence type="ECO:0000313" key="1">
    <source>
        <dbReference type="EMBL" id="KAK4036359.1"/>
    </source>
</evidence>
<comment type="caution">
    <text evidence="1">The sequence shown here is derived from an EMBL/GenBank/DDBJ whole genome shotgun (WGS) entry which is preliminary data.</text>
</comment>
<name>A0ABR0B3Z4_9CRUS</name>